<dbReference type="EMBL" id="CP006916">
    <property type="protein sequence ID" value="AHB99455.1"/>
    <property type="molecule type" value="Genomic_DNA"/>
</dbReference>
<evidence type="ECO:0000256" key="1">
    <source>
        <dbReference type="ARBA" id="ARBA00012771"/>
    </source>
</evidence>
<dbReference type="GO" id="GO:0032259">
    <property type="term" value="P:methylation"/>
    <property type="evidence" value="ECO:0007669"/>
    <property type="project" value="UniProtKB-KW"/>
</dbReference>
<dbReference type="NCBIfam" id="TIGR00536">
    <property type="entry name" value="hemK_fam"/>
    <property type="match status" value="1"/>
</dbReference>
<gene>
    <name evidence="7" type="primary">hemK</name>
    <name evidence="7" type="ORF">GCW_00785</name>
</gene>
<dbReference type="InterPro" id="IPR004556">
    <property type="entry name" value="HemK-like"/>
</dbReference>
<dbReference type="CDD" id="cd02440">
    <property type="entry name" value="AdoMet_MTases"/>
    <property type="match status" value="1"/>
</dbReference>
<sequence length="284" mass="33652">MTFHELINYLTNNYSKYQEKYSWSFFLLIKHYSEKIENKTDLITLRNEEIDFNFDQFIKDCNRIYKDEYPVEYIINQIEINGLKLFVDETVLIPRIDTNAVIEKFLEVINLRKDIVNVLDICTGTGLIALTIKKQFPKYQVFGSDISKSAVKIANFNAVNNLLDARFYVADYLEVFEQVSEEIDALIINPPYLDEELKSNYIKEINYEPFNALFAKNGGTFFYEEIFRYLTTNKTKIKVLCMEFSEPIYEKTVQLLKKYGLYDKTAFFNDANDKLRGFIIEWKF</sequence>
<dbReference type="Proteomes" id="UP000018735">
    <property type="component" value="Chromosome"/>
</dbReference>
<proteinExistence type="predicted"/>
<dbReference type="GO" id="GO:0102559">
    <property type="term" value="F:peptide chain release factor N(5)-glutamine methyltransferase activity"/>
    <property type="evidence" value="ECO:0007669"/>
    <property type="project" value="UniProtKB-EC"/>
</dbReference>
<dbReference type="PROSITE" id="PS00092">
    <property type="entry name" value="N6_MTASE"/>
    <property type="match status" value="1"/>
</dbReference>
<dbReference type="EC" id="2.1.1.297" evidence="1"/>
<dbReference type="Pfam" id="PF05175">
    <property type="entry name" value="MTS"/>
    <property type="match status" value="1"/>
</dbReference>
<keyword evidence="3" id="KW-0808">Transferase</keyword>
<dbReference type="InterPro" id="IPR019874">
    <property type="entry name" value="RF_methyltr_PrmC"/>
</dbReference>
<dbReference type="InterPro" id="IPR007848">
    <property type="entry name" value="Small_mtfrase_dom"/>
</dbReference>
<dbReference type="RefSeq" id="WP_011883867.1">
    <property type="nucleotide sequence ID" value="NC_023030.2"/>
</dbReference>
<evidence type="ECO:0000256" key="3">
    <source>
        <dbReference type="ARBA" id="ARBA00022679"/>
    </source>
</evidence>
<dbReference type="SUPFAM" id="SSF53335">
    <property type="entry name" value="S-adenosyl-L-methionine-dependent methyltransferases"/>
    <property type="match status" value="1"/>
</dbReference>
<evidence type="ECO:0000256" key="5">
    <source>
        <dbReference type="ARBA" id="ARBA00048391"/>
    </source>
</evidence>
<dbReference type="KEGG" id="mgz:GCW_00785"/>
<dbReference type="PANTHER" id="PTHR18895:SF74">
    <property type="entry name" value="MTRF1L RELEASE FACTOR GLUTAMINE METHYLTRANSFERASE"/>
    <property type="match status" value="1"/>
</dbReference>
<comment type="catalytic activity">
    <reaction evidence="5">
        <text>L-glutaminyl-[peptide chain release factor] + S-adenosyl-L-methionine = N(5)-methyl-L-glutaminyl-[peptide chain release factor] + S-adenosyl-L-homocysteine + H(+)</text>
        <dbReference type="Rhea" id="RHEA:42896"/>
        <dbReference type="Rhea" id="RHEA-COMP:10271"/>
        <dbReference type="Rhea" id="RHEA-COMP:10272"/>
        <dbReference type="ChEBI" id="CHEBI:15378"/>
        <dbReference type="ChEBI" id="CHEBI:30011"/>
        <dbReference type="ChEBI" id="CHEBI:57856"/>
        <dbReference type="ChEBI" id="CHEBI:59789"/>
        <dbReference type="ChEBI" id="CHEBI:61891"/>
        <dbReference type="EC" id="2.1.1.297"/>
    </reaction>
</comment>
<dbReference type="HOGENOM" id="CLU_018398_3_2_14"/>
<evidence type="ECO:0000313" key="7">
    <source>
        <dbReference type="EMBL" id="AHB99455.1"/>
    </source>
</evidence>
<dbReference type="eggNOG" id="COG2890">
    <property type="taxonomic scope" value="Bacteria"/>
</dbReference>
<dbReference type="InterPro" id="IPR050320">
    <property type="entry name" value="N5-glutamine_MTase"/>
</dbReference>
<dbReference type="GO" id="GO:0003676">
    <property type="term" value="F:nucleic acid binding"/>
    <property type="evidence" value="ECO:0007669"/>
    <property type="project" value="InterPro"/>
</dbReference>
<keyword evidence="4" id="KW-0949">S-adenosyl-L-methionine</keyword>
<feature type="domain" description="Methyltransferase small" evidence="6">
    <location>
        <begin position="111"/>
        <end position="197"/>
    </location>
</feature>
<accession>A0A0F6CK33</accession>
<evidence type="ECO:0000313" key="8">
    <source>
        <dbReference type="Proteomes" id="UP000018735"/>
    </source>
</evidence>
<dbReference type="AlphaFoldDB" id="A0A0F6CK33"/>
<evidence type="ECO:0000256" key="2">
    <source>
        <dbReference type="ARBA" id="ARBA00022603"/>
    </source>
</evidence>
<keyword evidence="2 7" id="KW-0489">Methyltransferase</keyword>
<name>A0A0F6CK33_MYCGL</name>
<dbReference type="Gene3D" id="3.40.50.150">
    <property type="entry name" value="Vaccinia Virus protein VP39"/>
    <property type="match status" value="1"/>
</dbReference>
<organism evidence="7 8">
    <name type="scientific">Mycoplasmoides gallisepticum S6</name>
    <dbReference type="NCBI Taxonomy" id="1006581"/>
    <lineage>
        <taxon>Bacteria</taxon>
        <taxon>Bacillati</taxon>
        <taxon>Mycoplasmatota</taxon>
        <taxon>Mycoplasmoidales</taxon>
        <taxon>Mycoplasmoidaceae</taxon>
        <taxon>Mycoplasmoides</taxon>
    </lineage>
</organism>
<dbReference type="NCBIfam" id="TIGR03534">
    <property type="entry name" value="RF_mod_PrmC"/>
    <property type="match status" value="1"/>
</dbReference>
<protein>
    <recommendedName>
        <fullName evidence="1">peptide chain release factor N(5)-glutamine methyltransferase</fullName>
        <ecNumber evidence="1">2.1.1.297</ecNumber>
    </recommendedName>
</protein>
<dbReference type="PANTHER" id="PTHR18895">
    <property type="entry name" value="HEMK METHYLTRANSFERASE"/>
    <property type="match status" value="1"/>
</dbReference>
<reference evidence="7 8" key="1">
    <citation type="journal article" date="2011" name="PLoS ONE">
        <title>Core proteome of the minimal cell: comparative proteomics of three mollicute species.</title>
        <authorList>
            <person name="Fisunov G.Y."/>
            <person name="Alexeev D.G."/>
            <person name="Bazaleev N.A."/>
            <person name="Ladygina V.G."/>
            <person name="Galyamina M.A."/>
            <person name="Kondratov I.G."/>
            <person name="Zhukova N.A."/>
            <person name="Serebryakova M.V."/>
            <person name="Demina I.A."/>
            <person name="Govorun V.M."/>
        </authorList>
    </citation>
    <scope>NUCLEOTIDE SEQUENCE [LARGE SCALE GENOMIC DNA]</scope>
    <source>
        <strain evidence="7 8">S6</strain>
    </source>
</reference>
<evidence type="ECO:0000259" key="6">
    <source>
        <dbReference type="Pfam" id="PF05175"/>
    </source>
</evidence>
<dbReference type="InterPro" id="IPR002052">
    <property type="entry name" value="DNA_methylase_N6_adenine_CS"/>
</dbReference>
<evidence type="ECO:0000256" key="4">
    <source>
        <dbReference type="ARBA" id="ARBA00022691"/>
    </source>
</evidence>
<dbReference type="InterPro" id="IPR029063">
    <property type="entry name" value="SAM-dependent_MTases_sf"/>
</dbReference>